<sequence length="140" mass="16074">MSKNGGRVRKRFIVSASKIRALKALVAADIQPEMLSAYRTGEEIFQQWNCDVYWCSSITSMPFQNLDFGWGKPSRSSFASGPFSKFFQLMSTHEEGIEVFVNLEEKYMSNFEHDKNLLQFATPVDQDVQGSLILTERCHY</sequence>
<protein>
    <submittedName>
        <fullName evidence="5">Uncharacterized protein</fullName>
    </submittedName>
</protein>
<proteinExistence type="inferred from homology"/>
<accession>A0ABS8SQU9</accession>
<dbReference type="InterPro" id="IPR023213">
    <property type="entry name" value="CAT-like_dom_sf"/>
</dbReference>
<comment type="similarity">
    <text evidence="2">Belongs to the plant acyltransferase family.</text>
</comment>
<evidence type="ECO:0000313" key="6">
    <source>
        <dbReference type="Proteomes" id="UP000823775"/>
    </source>
</evidence>
<keyword evidence="3" id="KW-0808">Transferase</keyword>
<reference evidence="5 6" key="1">
    <citation type="journal article" date="2021" name="BMC Genomics">
        <title>Datura genome reveals duplications of psychoactive alkaloid biosynthetic genes and high mutation rate following tissue culture.</title>
        <authorList>
            <person name="Rajewski A."/>
            <person name="Carter-House D."/>
            <person name="Stajich J."/>
            <person name="Litt A."/>
        </authorList>
    </citation>
    <scope>NUCLEOTIDE SEQUENCE [LARGE SCALE GENOMIC DNA]</scope>
    <source>
        <strain evidence="5">AR-01</strain>
    </source>
</reference>
<gene>
    <name evidence="5" type="ORF">HAX54_046044</name>
</gene>
<comment type="caution">
    <text evidence="5">The sequence shown here is derived from an EMBL/GenBank/DDBJ whole genome shotgun (WGS) entry which is preliminary data.</text>
</comment>
<dbReference type="Gene3D" id="3.30.559.10">
    <property type="entry name" value="Chloramphenicol acetyltransferase-like domain"/>
    <property type="match status" value="1"/>
</dbReference>
<dbReference type="PANTHER" id="PTHR31623">
    <property type="entry name" value="F21J9.9"/>
    <property type="match status" value="1"/>
</dbReference>
<evidence type="ECO:0000256" key="4">
    <source>
        <dbReference type="ARBA" id="ARBA00023315"/>
    </source>
</evidence>
<evidence type="ECO:0000256" key="3">
    <source>
        <dbReference type="ARBA" id="ARBA00022679"/>
    </source>
</evidence>
<evidence type="ECO:0000313" key="5">
    <source>
        <dbReference type="EMBL" id="MCD7461399.1"/>
    </source>
</evidence>
<dbReference type="Proteomes" id="UP000823775">
    <property type="component" value="Unassembled WGS sequence"/>
</dbReference>
<dbReference type="EMBL" id="JACEIK010000721">
    <property type="protein sequence ID" value="MCD7461399.1"/>
    <property type="molecule type" value="Genomic_DNA"/>
</dbReference>
<keyword evidence="4" id="KW-0012">Acyltransferase</keyword>
<organism evidence="5 6">
    <name type="scientific">Datura stramonium</name>
    <name type="common">Jimsonweed</name>
    <name type="synonym">Common thornapple</name>
    <dbReference type="NCBI Taxonomy" id="4076"/>
    <lineage>
        <taxon>Eukaryota</taxon>
        <taxon>Viridiplantae</taxon>
        <taxon>Streptophyta</taxon>
        <taxon>Embryophyta</taxon>
        <taxon>Tracheophyta</taxon>
        <taxon>Spermatophyta</taxon>
        <taxon>Magnoliopsida</taxon>
        <taxon>eudicotyledons</taxon>
        <taxon>Gunneridae</taxon>
        <taxon>Pentapetalae</taxon>
        <taxon>asterids</taxon>
        <taxon>lamiids</taxon>
        <taxon>Solanales</taxon>
        <taxon>Solanaceae</taxon>
        <taxon>Solanoideae</taxon>
        <taxon>Datureae</taxon>
        <taxon>Datura</taxon>
    </lineage>
</organism>
<evidence type="ECO:0000256" key="2">
    <source>
        <dbReference type="ARBA" id="ARBA00009861"/>
    </source>
</evidence>
<evidence type="ECO:0000256" key="1">
    <source>
        <dbReference type="ARBA" id="ARBA00004913"/>
    </source>
</evidence>
<comment type="pathway">
    <text evidence="1">Alkaloid biosynthesis.</text>
</comment>
<keyword evidence="6" id="KW-1185">Reference proteome</keyword>
<dbReference type="PANTHER" id="PTHR31623:SF88">
    <property type="entry name" value="ACYLSUGAR ACYLTRANSFERASE 3-LIKE"/>
    <property type="match status" value="1"/>
</dbReference>
<dbReference type="Pfam" id="PF02458">
    <property type="entry name" value="Transferase"/>
    <property type="match status" value="1"/>
</dbReference>
<name>A0ABS8SQU9_DATST</name>